<dbReference type="OrthoDB" id="9778896at2"/>
<evidence type="ECO:0000256" key="12">
    <source>
        <dbReference type="ARBA" id="ARBA00033354"/>
    </source>
</evidence>
<evidence type="ECO:0000313" key="17">
    <source>
        <dbReference type="EMBL" id="MCY3052803.1"/>
    </source>
</evidence>
<evidence type="ECO:0000256" key="9">
    <source>
        <dbReference type="ARBA" id="ARBA00022840"/>
    </source>
</evidence>
<feature type="domain" description="Cobalamin adenosyltransferase-like" evidence="16">
    <location>
        <begin position="3"/>
        <end position="164"/>
    </location>
</feature>
<proteinExistence type="inferred from homology"/>
<evidence type="ECO:0000256" key="6">
    <source>
        <dbReference type="ARBA" id="ARBA00022573"/>
    </source>
</evidence>
<dbReference type="AlphaFoldDB" id="A0A0X8FGX2"/>
<evidence type="ECO:0000256" key="1">
    <source>
        <dbReference type="ARBA" id="ARBA00005121"/>
    </source>
</evidence>
<evidence type="ECO:0000256" key="4">
    <source>
        <dbReference type="ARBA" id="ARBA00012454"/>
    </source>
</evidence>
<organism evidence="18 19">
    <name type="scientific">Aerococcus urinae</name>
    <dbReference type="NCBI Taxonomy" id="1376"/>
    <lineage>
        <taxon>Bacteria</taxon>
        <taxon>Bacillati</taxon>
        <taxon>Bacillota</taxon>
        <taxon>Bacilli</taxon>
        <taxon>Lactobacillales</taxon>
        <taxon>Aerococcaceae</taxon>
        <taxon>Aerococcus</taxon>
    </lineage>
</organism>
<dbReference type="RefSeq" id="WP_060778746.1">
    <property type="nucleotide sequence ID" value="NZ_CAJHLF010000004.1"/>
</dbReference>
<dbReference type="Gene3D" id="1.20.1200.10">
    <property type="entry name" value="Cobalamin adenosyltransferase-like"/>
    <property type="match status" value="1"/>
</dbReference>
<evidence type="ECO:0000313" key="20">
    <source>
        <dbReference type="Proteomes" id="UP001069145"/>
    </source>
</evidence>
<dbReference type="EMBL" id="CP065662">
    <property type="protein sequence ID" value="QPS01981.1"/>
    <property type="molecule type" value="Genomic_DNA"/>
</dbReference>
<dbReference type="GO" id="GO:0005524">
    <property type="term" value="F:ATP binding"/>
    <property type="evidence" value="ECO:0007669"/>
    <property type="project" value="UniProtKB-UniRule"/>
</dbReference>
<evidence type="ECO:0000256" key="13">
    <source>
        <dbReference type="ARBA" id="ARBA00048555"/>
    </source>
</evidence>
<dbReference type="GeneID" id="35768397"/>
<sequence length="197" mass="22386">MQIYTRTGDKGTTRIIGGQEVPKDSLRVNAYGSVDELNSWIGVTISENESWPELNEELIQIQQYLFDCGNDFATPEGKGEYRLKQAAIDWLEERIDTYNPQAPAVESFILPGGSRLASRLHYARTVTRRCERHIVSFMREESSSPVALKFINRLSDYFFAVARLANVKVGLSDILYERSGKVFHDESELSKADLKDD</sequence>
<name>A0A0X8FGX2_9LACT</name>
<reference evidence="18 19" key="1">
    <citation type="submission" date="2020-12" db="EMBL/GenBank/DDBJ databases">
        <title>FDA dAtabase for Regulatory Grade micrObial Sequences (FDA-ARGOS): Supporting development and validation of Infectious Disease Dx tests.</title>
        <authorList>
            <person name="Sproer C."/>
            <person name="Gronow S."/>
            <person name="Severitt S."/>
            <person name="Schroder I."/>
            <person name="Tallon L."/>
            <person name="Sadzewicz L."/>
            <person name="Zhao X."/>
            <person name="Boylan J."/>
            <person name="Ott S."/>
            <person name="Bowen H."/>
            <person name="Vavikolanu K."/>
            <person name="Mehta A."/>
            <person name="Aluvathingal J."/>
            <person name="Nadendla S."/>
            <person name="Lowell S."/>
            <person name="Myers T."/>
            <person name="Yan Y."/>
            <person name="Sichtig H."/>
        </authorList>
    </citation>
    <scope>NUCLEOTIDE SEQUENCE [LARGE SCALE GENOMIC DNA]</scope>
    <source>
        <strain evidence="18 19">FDAARGOS_911</strain>
    </source>
</reference>
<evidence type="ECO:0000256" key="7">
    <source>
        <dbReference type="ARBA" id="ARBA00022679"/>
    </source>
</evidence>
<evidence type="ECO:0000256" key="11">
    <source>
        <dbReference type="ARBA" id="ARBA00033334"/>
    </source>
</evidence>
<evidence type="ECO:0000256" key="14">
    <source>
        <dbReference type="ARBA" id="ARBA00048692"/>
    </source>
</evidence>
<evidence type="ECO:0000313" key="18">
    <source>
        <dbReference type="EMBL" id="QPS01981.1"/>
    </source>
</evidence>
<evidence type="ECO:0000313" key="19">
    <source>
        <dbReference type="Proteomes" id="UP000594771"/>
    </source>
</evidence>
<dbReference type="Proteomes" id="UP001069145">
    <property type="component" value="Unassembled WGS sequence"/>
</dbReference>
<dbReference type="PANTHER" id="PTHR12213:SF0">
    <property type="entry name" value="CORRINOID ADENOSYLTRANSFERASE MMAB"/>
    <property type="match status" value="1"/>
</dbReference>
<accession>A0A0X8FGX2</accession>
<dbReference type="InterPro" id="IPR016030">
    <property type="entry name" value="CblAdoTrfase-like"/>
</dbReference>
<comment type="catalytic activity">
    <reaction evidence="13 15">
        <text>2 cob(II)yrinate a,c diamide + reduced [electron-transfer flavoprotein] + 2 ATP = 2 adenosylcob(III)yrinate a,c-diamide + 2 triphosphate + oxidized [electron-transfer flavoprotein] + 3 H(+)</text>
        <dbReference type="Rhea" id="RHEA:11528"/>
        <dbReference type="Rhea" id="RHEA-COMP:10685"/>
        <dbReference type="Rhea" id="RHEA-COMP:10686"/>
        <dbReference type="ChEBI" id="CHEBI:15378"/>
        <dbReference type="ChEBI" id="CHEBI:18036"/>
        <dbReference type="ChEBI" id="CHEBI:30616"/>
        <dbReference type="ChEBI" id="CHEBI:57692"/>
        <dbReference type="ChEBI" id="CHEBI:58307"/>
        <dbReference type="ChEBI" id="CHEBI:58503"/>
        <dbReference type="ChEBI" id="CHEBI:58537"/>
        <dbReference type="EC" id="2.5.1.17"/>
    </reaction>
</comment>
<comment type="pathway">
    <text evidence="1 15">Cofactor biosynthesis; adenosylcobalamin biosynthesis; adenosylcobalamin from cob(II)yrinate a,c-diamide: step 2/7.</text>
</comment>
<evidence type="ECO:0000256" key="2">
    <source>
        <dbReference type="ARBA" id="ARBA00007487"/>
    </source>
</evidence>
<keyword evidence="20" id="KW-1185">Reference proteome</keyword>
<protein>
    <recommendedName>
        <fullName evidence="5 15">Corrinoid adenosyltransferase</fullName>
        <ecNumber evidence="4 15">2.5.1.17</ecNumber>
    </recommendedName>
    <alternativeName>
        <fullName evidence="10 15">Cob(II)alamin adenosyltransferase</fullName>
    </alternativeName>
    <alternativeName>
        <fullName evidence="12 15">Cob(II)yrinic acid a,c-diamide adenosyltransferase</fullName>
    </alternativeName>
    <alternativeName>
        <fullName evidence="11 15">Cobinamide/cobalamin adenosyltransferase</fullName>
    </alternativeName>
</protein>
<dbReference type="Pfam" id="PF01923">
    <property type="entry name" value="Cob_adeno_trans"/>
    <property type="match status" value="1"/>
</dbReference>
<evidence type="ECO:0000256" key="5">
    <source>
        <dbReference type="ARBA" id="ARBA00020963"/>
    </source>
</evidence>
<dbReference type="Proteomes" id="UP000594771">
    <property type="component" value="Chromosome"/>
</dbReference>
<gene>
    <name evidence="18" type="ORF">I6G68_02585</name>
    <name evidence="17" type="ORF">ODY43_02275</name>
</gene>
<reference evidence="17" key="2">
    <citation type="submission" date="2022-09" db="EMBL/GenBank/DDBJ databases">
        <title>Aerococcus urinae taxonomy study.</title>
        <authorList>
            <person name="Christensen J."/>
            <person name="Senneby E."/>
        </authorList>
    </citation>
    <scope>NUCLEOTIDE SEQUENCE</scope>
    <source>
        <strain evidence="17">NLD-066-U95</strain>
    </source>
</reference>
<dbReference type="NCBIfam" id="TIGR00636">
    <property type="entry name" value="PduO_Nterm"/>
    <property type="match status" value="1"/>
</dbReference>
<keyword evidence="6 15" id="KW-0169">Cobalamin biosynthesis</keyword>
<keyword evidence="9 15" id="KW-0067">ATP-binding</keyword>
<dbReference type="UniPathway" id="UPA00148">
    <property type="reaction ID" value="UER00233"/>
</dbReference>
<keyword evidence="8 15" id="KW-0547">Nucleotide-binding</keyword>
<evidence type="ECO:0000259" key="16">
    <source>
        <dbReference type="Pfam" id="PF01923"/>
    </source>
</evidence>
<dbReference type="GO" id="GO:0008817">
    <property type="term" value="F:corrinoid adenosyltransferase activity"/>
    <property type="evidence" value="ECO:0007669"/>
    <property type="project" value="UniProtKB-UniRule"/>
</dbReference>
<dbReference type="KEGG" id="aun:AWM73_07435"/>
<comment type="catalytic activity">
    <reaction evidence="14 15">
        <text>2 cob(II)alamin + reduced [electron-transfer flavoprotein] + 2 ATP = 2 adenosylcob(III)alamin + 2 triphosphate + oxidized [electron-transfer flavoprotein] + 3 H(+)</text>
        <dbReference type="Rhea" id="RHEA:28671"/>
        <dbReference type="Rhea" id="RHEA-COMP:10685"/>
        <dbReference type="Rhea" id="RHEA-COMP:10686"/>
        <dbReference type="ChEBI" id="CHEBI:15378"/>
        <dbReference type="ChEBI" id="CHEBI:16304"/>
        <dbReference type="ChEBI" id="CHEBI:18036"/>
        <dbReference type="ChEBI" id="CHEBI:18408"/>
        <dbReference type="ChEBI" id="CHEBI:30616"/>
        <dbReference type="ChEBI" id="CHEBI:57692"/>
        <dbReference type="ChEBI" id="CHEBI:58307"/>
        <dbReference type="EC" id="2.5.1.17"/>
    </reaction>
</comment>
<evidence type="ECO:0000256" key="3">
    <source>
        <dbReference type="ARBA" id="ARBA00011233"/>
    </source>
</evidence>
<dbReference type="InterPro" id="IPR029499">
    <property type="entry name" value="PduO-typ"/>
</dbReference>
<evidence type="ECO:0000256" key="15">
    <source>
        <dbReference type="RuleBase" id="RU366026"/>
    </source>
</evidence>
<dbReference type="GO" id="GO:0009236">
    <property type="term" value="P:cobalamin biosynthetic process"/>
    <property type="evidence" value="ECO:0007669"/>
    <property type="project" value="UniProtKB-UniRule"/>
</dbReference>
<keyword evidence="7 15" id="KW-0808">Transferase</keyword>
<dbReference type="EC" id="2.5.1.17" evidence="4 15"/>
<dbReference type="SUPFAM" id="SSF89028">
    <property type="entry name" value="Cobalamin adenosyltransferase-like"/>
    <property type="match status" value="1"/>
</dbReference>
<dbReference type="FunFam" id="1.20.1200.10:FF:000001">
    <property type="entry name" value="Cob(I)yrinic acid a,c-diamide adenosyltransferase"/>
    <property type="match status" value="1"/>
</dbReference>
<dbReference type="InterPro" id="IPR036451">
    <property type="entry name" value="CblAdoTrfase-like_sf"/>
</dbReference>
<comment type="subunit">
    <text evidence="3">Homotrimer.</text>
</comment>
<evidence type="ECO:0000256" key="10">
    <source>
        <dbReference type="ARBA" id="ARBA00031529"/>
    </source>
</evidence>
<dbReference type="EMBL" id="JAOTML010000002">
    <property type="protein sequence ID" value="MCY3052803.1"/>
    <property type="molecule type" value="Genomic_DNA"/>
</dbReference>
<dbReference type="PANTHER" id="PTHR12213">
    <property type="entry name" value="CORRINOID ADENOSYLTRANSFERASE"/>
    <property type="match status" value="1"/>
</dbReference>
<evidence type="ECO:0000256" key="8">
    <source>
        <dbReference type="ARBA" id="ARBA00022741"/>
    </source>
</evidence>
<comment type="similarity">
    <text evidence="2 15">Belongs to the Cob(I)alamin adenosyltransferase family.</text>
</comment>